<protein>
    <submittedName>
        <fullName evidence="1">Uncharacterized protein</fullName>
    </submittedName>
</protein>
<reference evidence="1 2" key="1">
    <citation type="submission" date="2019-01" db="EMBL/GenBank/DDBJ databases">
        <title>Novel species of Nocardioides.</title>
        <authorList>
            <person name="Liu Q."/>
            <person name="Xin Y.-H."/>
        </authorList>
    </citation>
    <scope>NUCLEOTIDE SEQUENCE [LARGE SCALE GENOMIC DNA]</scope>
    <source>
        <strain evidence="1 2">CGMCC 4.6882</strain>
    </source>
</reference>
<comment type="caution">
    <text evidence="1">The sequence shown here is derived from an EMBL/GenBank/DDBJ whole genome shotgun (WGS) entry which is preliminary data.</text>
</comment>
<evidence type="ECO:0000313" key="1">
    <source>
        <dbReference type="EMBL" id="RYB94340.1"/>
    </source>
</evidence>
<keyword evidence="2" id="KW-1185">Reference proteome</keyword>
<dbReference type="OrthoDB" id="3786676at2"/>
<dbReference type="EMBL" id="SDWT01000001">
    <property type="protein sequence ID" value="RYB94340.1"/>
    <property type="molecule type" value="Genomic_DNA"/>
</dbReference>
<dbReference type="RefSeq" id="WP_129399692.1">
    <property type="nucleotide sequence ID" value="NZ_SDWT01000001.1"/>
</dbReference>
<organism evidence="1 2">
    <name type="scientific">Nocardioides oleivorans</name>
    <dbReference type="NCBI Taxonomy" id="273676"/>
    <lineage>
        <taxon>Bacteria</taxon>
        <taxon>Bacillati</taxon>
        <taxon>Actinomycetota</taxon>
        <taxon>Actinomycetes</taxon>
        <taxon>Propionibacteriales</taxon>
        <taxon>Nocardioidaceae</taxon>
        <taxon>Nocardioides</taxon>
    </lineage>
</organism>
<proteinExistence type="predicted"/>
<sequence>MKRESIDEVTDLTGRIKSLDQFSGSLVARRQPEADAIPITDAPSQRVPAPRRSRIFLRGGEGQGAFAELTLTAPRPRPASE</sequence>
<gene>
    <name evidence="1" type="ORF">EUA93_08275</name>
</gene>
<name>A0A4Q2RYH9_9ACTN</name>
<dbReference type="AlphaFoldDB" id="A0A4Q2RYH9"/>
<accession>A0A4Q2RYH9</accession>
<dbReference type="Proteomes" id="UP000294071">
    <property type="component" value="Unassembled WGS sequence"/>
</dbReference>
<evidence type="ECO:0000313" key="2">
    <source>
        <dbReference type="Proteomes" id="UP000294071"/>
    </source>
</evidence>